<evidence type="ECO:0000313" key="1">
    <source>
        <dbReference type="EMBL" id="KAI4470575.1"/>
    </source>
</evidence>
<organism evidence="1 2">
    <name type="scientific">Holotrichia oblita</name>
    <name type="common">Chafer beetle</name>
    <dbReference type="NCBI Taxonomy" id="644536"/>
    <lineage>
        <taxon>Eukaryota</taxon>
        <taxon>Metazoa</taxon>
        <taxon>Ecdysozoa</taxon>
        <taxon>Arthropoda</taxon>
        <taxon>Hexapoda</taxon>
        <taxon>Insecta</taxon>
        <taxon>Pterygota</taxon>
        <taxon>Neoptera</taxon>
        <taxon>Endopterygota</taxon>
        <taxon>Coleoptera</taxon>
        <taxon>Polyphaga</taxon>
        <taxon>Scarabaeiformia</taxon>
        <taxon>Scarabaeidae</taxon>
        <taxon>Melolonthinae</taxon>
        <taxon>Holotrichia</taxon>
    </lineage>
</organism>
<comment type="caution">
    <text evidence="1">The sequence shown here is derived from an EMBL/GenBank/DDBJ whole genome shotgun (WGS) entry which is preliminary data.</text>
</comment>
<proteinExistence type="predicted"/>
<accession>A0ACB9TVC6</accession>
<protein>
    <submittedName>
        <fullName evidence="1">Monoacylglycerol lipase</fullName>
    </submittedName>
</protein>
<dbReference type="Proteomes" id="UP001056778">
    <property type="component" value="Chromosome 1"/>
</dbReference>
<gene>
    <name evidence="1" type="ORF">MML48_1g00598</name>
</gene>
<reference evidence="1" key="1">
    <citation type="submission" date="2022-04" db="EMBL/GenBank/DDBJ databases">
        <title>Chromosome-scale genome assembly of Holotrichia oblita Faldermann.</title>
        <authorList>
            <person name="Rongchong L."/>
        </authorList>
    </citation>
    <scope>NUCLEOTIDE SEQUENCE</scope>
    <source>
        <strain evidence="1">81SQS9</strain>
    </source>
</reference>
<sequence>MAARTCRNFNETYPQLPPMTENKLRRYLANFLTTGSVKIKKATSAPVTGNEDNEVSVLAYFEAFPRASTRAAEHDLGIPRSSIHRIMRNHKLHNFKFVTVHALQPTDRLLRVQLCEMLMVAQQEDLDRFKEPPAFGPMCDLLWSDPLEDFGNENNAEHFSHNSVRAAHIFTAKTWGFETDPLVLMFHGLEDNANTFDQLVGKLPQEYYYVSVDLPGHGKSTNLPSHGLPLQGMNYVYVVKLLVDHFGREKNIIIGHSFGAILAMQYGFVYPEKLDKIFILDTIWFEIVKPPEFGKWVRNKFEEFTKISRQIRRSTNTEFSYEECLDLMSNWRYQNFALSPKSAKTLLERSIKPCGSGKYKFTRDPKLKNYLCYPVDDRYACEVLNSHNISFKVIVMVTEQYQMYYKDACPNLVECYKKISDWIPIEGNHHVHMENPSVVSNIINSSDSIILMLHGLEDNANSFDYLVCKLPQAYYYVSIDLPGHGKSDNLPSVGLPLQGMDYVYVIKLLVDYFERDKNIIIGHSFGAILAMQYGLAYPEKLDKLFVLDTIWFQIISPADFGTWMKNKFEDFSRTSKQLPRIESASFTYAECLDIMTNWRYSNCDLIPKAVETLLKRSIKPTGDNKYKFTRDPRLKNYLYYPLDERYACDILNSHRIDFKLVVIITKERDNIYKQKCPNLIEVYEKIGDWIRVDGNHHAHLNEPSIIANVINIYLDDVVPI</sequence>
<dbReference type="EMBL" id="CM043015">
    <property type="protein sequence ID" value="KAI4470575.1"/>
    <property type="molecule type" value="Genomic_DNA"/>
</dbReference>
<keyword evidence="2" id="KW-1185">Reference proteome</keyword>
<name>A0ACB9TVC6_HOLOL</name>
<evidence type="ECO:0000313" key="2">
    <source>
        <dbReference type="Proteomes" id="UP001056778"/>
    </source>
</evidence>